<dbReference type="InterPro" id="IPR035914">
    <property type="entry name" value="Sperma_CUB_dom_sf"/>
</dbReference>
<dbReference type="Pfam" id="PF00431">
    <property type="entry name" value="CUB"/>
    <property type="match status" value="1"/>
</dbReference>
<feature type="compositionally biased region" description="Basic and acidic residues" evidence="3">
    <location>
        <begin position="484"/>
        <end position="497"/>
    </location>
</feature>
<evidence type="ECO:0000259" key="5">
    <source>
        <dbReference type="PROSITE" id="PS01180"/>
    </source>
</evidence>
<keyword evidence="4" id="KW-0812">Transmembrane</keyword>
<organism evidence="6 7">
    <name type="scientific">Magallana gigas</name>
    <name type="common">Pacific oyster</name>
    <name type="synonym">Crassostrea gigas</name>
    <dbReference type="NCBI Taxonomy" id="29159"/>
    <lineage>
        <taxon>Eukaryota</taxon>
        <taxon>Metazoa</taxon>
        <taxon>Spiralia</taxon>
        <taxon>Lophotrochozoa</taxon>
        <taxon>Mollusca</taxon>
        <taxon>Bivalvia</taxon>
        <taxon>Autobranchia</taxon>
        <taxon>Pteriomorphia</taxon>
        <taxon>Ostreida</taxon>
        <taxon>Ostreoidea</taxon>
        <taxon>Ostreidae</taxon>
        <taxon>Magallana</taxon>
    </lineage>
</organism>
<protein>
    <recommendedName>
        <fullName evidence="5">CUB domain-containing protein</fullName>
    </recommendedName>
</protein>
<evidence type="ECO:0000313" key="7">
    <source>
        <dbReference type="Proteomes" id="UP000005408"/>
    </source>
</evidence>
<sequence length="732" mass="82622">MARNFNDTMKRVFSRFCVLFVINVFQIFVKVEITFAGASPISADNNLTSALDNQRESVSDCHSTLIAMNGNITYRPFDDGLQSWRHCDWLVILPKLSSVRLNFLDFDLPPADFGHCKQGFLILGTFDTKGNRESKLGPVCGTWLPKAILLPTDKFWLSVFRVPAEPGQSSTGYRGFTLSFTQVLHPAHGSEDSSSSLDPRWFAAIVIAGPLLCVIPLYICLRKRRSLPLYCDNPDTSEMVAQRFQKKHRPLFKPDLERSRNIQILVSKPSMDEDQMSNISAFSYFGGSGDYENVKSQLKHRDDFSLFKNMYVRGSSFPSIDCSLDSPVFMEETQINKSHFSKSPKSNFLTIPMMRTRKSRSSYLSILPDFESTLDHSKIQSMEQLNRKSAESLTLASIGKVDGKPVYVIQDQPPSNKQPTIPVITITSASLRRKQRLSTVKKPEYTNSDSALMDKKSGQQFRGSLRPCKHAKAWQSEDDSSDEIEVKEPDKESDKQESYNQTTDYWRPDQQAPDYKKPSETASGNMELNLNDPNDKAPICEQEPENNVPDKKNEPTNKETAFQRPDRREPYIVDPNRHQFSAPVCNTAKSCLDSHFEFSTPSIMLYKSKSLGRPLASSDDTCFQSESTSTHVYASLIGTPDQMEADFSKERDYQNNLDDKCHPIMTLEERVLLKQMTQPQVMGVDNLAYESSDDGKETEGLRLKPVKKGGELDYQSLVTDENMNCVGAGCSG</sequence>
<dbReference type="SUPFAM" id="SSF49854">
    <property type="entry name" value="Spermadhesin, CUB domain"/>
    <property type="match status" value="1"/>
</dbReference>
<proteinExistence type="predicted"/>
<dbReference type="CDD" id="cd00041">
    <property type="entry name" value="CUB"/>
    <property type="match status" value="1"/>
</dbReference>
<feature type="domain" description="CUB" evidence="5">
    <location>
        <begin position="61"/>
        <end position="183"/>
    </location>
</feature>
<dbReference type="Gene3D" id="2.60.120.290">
    <property type="entry name" value="Spermadhesin, CUB domain"/>
    <property type="match status" value="1"/>
</dbReference>
<accession>A0A8W8M5Z6</accession>
<dbReference type="EnsemblMetazoa" id="G31125.3">
    <property type="protein sequence ID" value="G31125.3:cds"/>
    <property type="gene ID" value="G31125"/>
</dbReference>
<evidence type="ECO:0000256" key="3">
    <source>
        <dbReference type="SAM" id="MobiDB-lite"/>
    </source>
</evidence>
<name>A0A8W8M5Z6_MAGGI</name>
<keyword evidence="1" id="KW-1015">Disulfide bond</keyword>
<dbReference type="PROSITE" id="PS01180">
    <property type="entry name" value="CUB"/>
    <property type="match status" value="1"/>
</dbReference>
<keyword evidence="4" id="KW-0472">Membrane</keyword>
<evidence type="ECO:0000256" key="1">
    <source>
        <dbReference type="ARBA" id="ARBA00023157"/>
    </source>
</evidence>
<dbReference type="OMA" id="SQDQMTH"/>
<evidence type="ECO:0000256" key="4">
    <source>
        <dbReference type="SAM" id="Phobius"/>
    </source>
</evidence>
<dbReference type="Proteomes" id="UP000005408">
    <property type="component" value="Unassembled WGS sequence"/>
</dbReference>
<feature type="region of interest" description="Disordered" evidence="3">
    <location>
        <begin position="432"/>
        <end position="568"/>
    </location>
</feature>
<evidence type="ECO:0000313" key="6">
    <source>
        <dbReference type="EnsemblMetazoa" id="G31125.3:cds"/>
    </source>
</evidence>
<evidence type="ECO:0000256" key="2">
    <source>
        <dbReference type="PROSITE-ProRule" id="PRU00059"/>
    </source>
</evidence>
<feature type="compositionally biased region" description="Polar residues" evidence="3">
    <location>
        <begin position="520"/>
        <end position="532"/>
    </location>
</feature>
<feature type="transmembrane region" description="Helical" evidence="4">
    <location>
        <begin position="12"/>
        <end position="29"/>
    </location>
</feature>
<dbReference type="SMART" id="SM00042">
    <property type="entry name" value="CUB"/>
    <property type="match status" value="1"/>
</dbReference>
<dbReference type="OrthoDB" id="5945145at2759"/>
<reference evidence="6" key="1">
    <citation type="submission" date="2022-08" db="UniProtKB">
        <authorList>
            <consortium name="EnsemblMetazoa"/>
        </authorList>
    </citation>
    <scope>IDENTIFICATION</scope>
    <source>
        <strain evidence="6">05x7-T-G4-1.051#20</strain>
    </source>
</reference>
<comment type="caution">
    <text evidence="2">Lacks conserved residue(s) required for the propagation of feature annotation.</text>
</comment>
<dbReference type="AlphaFoldDB" id="A0A8W8M5Z6"/>
<keyword evidence="7" id="KW-1185">Reference proteome</keyword>
<keyword evidence="4" id="KW-1133">Transmembrane helix</keyword>
<feature type="compositionally biased region" description="Basic and acidic residues" evidence="3">
    <location>
        <begin position="548"/>
        <end position="557"/>
    </location>
</feature>
<dbReference type="InterPro" id="IPR000859">
    <property type="entry name" value="CUB_dom"/>
</dbReference>